<name>A0A9W8ZVD2_9AGAR</name>
<reference evidence="3" key="2">
    <citation type="journal article" date="2023" name="Proc. Natl. Acad. Sci. U.S.A.">
        <title>A global phylogenomic analysis of the shiitake genus Lentinula.</title>
        <authorList>
            <person name="Sierra-Patev S."/>
            <person name="Min B."/>
            <person name="Naranjo-Ortiz M."/>
            <person name="Looney B."/>
            <person name="Konkel Z."/>
            <person name="Slot J.C."/>
            <person name="Sakamoto Y."/>
            <person name="Steenwyk J.L."/>
            <person name="Rokas A."/>
            <person name="Carro J."/>
            <person name="Camarero S."/>
            <person name="Ferreira P."/>
            <person name="Molpeceres G."/>
            <person name="Ruiz-Duenas F.J."/>
            <person name="Serrano A."/>
            <person name="Henrissat B."/>
            <person name="Drula E."/>
            <person name="Hughes K.W."/>
            <person name="Mata J.L."/>
            <person name="Ishikawa N.K."/>
            <person name="Vargas-Isla R."/>
            <person name="Ushijima S."/>
            <person name="Smith C.A."/>
            <person name="Donoghue J."/>
            <person name="Ahrendt S."/>
            <person name="Andreopoulos W."/>
            <person name="He G."/>
            <person name="LaButti K."/>
            <person name="Lipzen A."/>
            <person name="Ng V."/>
            <person name="Riley R."/>
            <person name="Sandor L."/>
            <person name="Barry K."/>
            <person name="Martinez A.T."/>
            <person name="Xiao Y."/>
            <person name="Gibbons J.G."/>
            <person name="Terashima K."/>
            <person name="Grigoriev I.V."/>
            <person name="Hibbett D."/>
        </authorList>
    </citation>
    <scope>NUCLEOTIDE SEQUENCE</scope>
    <source>
        <strain evidence="3">Sp2 HRB7682 ss15</strain>
    </source>
</reference>
<reference evidence="3" key="1">
    <citation type="submission" date="2022-08" db="EMBL/GenBank/DDBJ databases">
        <authorList>
            <consortium name="DOE Joint Genome Institute"/>
            <person name="Min B."/>
            <person name="Riley R."/>
            <person name="Sierra-Patev S."/>
            <person name="Naranjo-Ortiz M."/>
            <person name="Looney B."/>
            <person name="Konkel Z."/>
            <person name="Slot J.C."/>
            <person name="Sakamoto Y."/>
            <person name="Steenwyk J.L."/>
            <person name="Rokas A."/>
            <person name="Carro J."/>
            <person name="Camarero S."/>
            <person name="Ferreira P."/>
            <person name="Molpeceres G."/>
            <person name="Ruiz-Duenas F.J."/>
            <person name="Serrano A."/>
            <person name="Henrissat B."/>
            <person name="Drula E."/>
            <person name="Hughes K.W."/>
            <person name="Mata J.L."/>
            <person name="Ishikawa N.K."/>
            <person name="Vargas-Isla R."/>
            <person name="Ushijima S."/>
            <person name="Smith C.A."/>
            <person name="Ahrendt S."/>
            <person name="Andreopoulos W."/>
            <person name="He G."/>
            <person name="Labutti K."/>
            <person name="Lipzen A."/>
            <person name="Ng V."/>
            <person name="Sandor L."/>
            <person name="Barry K."/>
            <person name="Martinez A.T."/>
            <person name="Xiao Y."/>
            <person name="Gibbons J.G."/>
            <person name="Terashima K."/>
            <person name="Hibbett D.S."/>
            <person name="Grigoriev I.V."/>
        </authorList>
    </citation>
    <scope>NUCLEOTIDE SEQUENCE</scope>
    <source>
        <strain evidence="3">Sp2 HRB7682 ss15</strain>
    </source>
</reference>
<feature type="domain" description="Protein kinase" evidence="2">
    <location>
        <begin position="37"/>
        <end position="281"/>
    </location>
</feature>
<evidence type="ECO:0000313" key="3">
    <source>
        <dbReference type="EMBL" id="KAJ4466627.1"/>
    </source>
</evidence>
<keyword evidence="1" id="KW-1133">Transmembrane helix</keyword>
<dbReference type="AlphaFoldDB" id="A0A9W8ZVD2"/>
<accession>A0A9W8ZVD2</accession>
<dbReference type="Proteomes" id="UP001150238">
    <property type="component" value="Unassembled WGS sequence"/>
</dbReference>
<dbReference type="Gene3D" id="1.10.510.10">
    <property type="entry name" value="Transferase(Phosphotransferase) domain 1"/>
    <property type="match status" value="1"/>
</dbReference>
<dbReference type="GO" id="GO:0004672">
    <property type="term" value="F:protein kinase activity"/>
    <property type="evidence" value="ECO:0007669"/>
    <property type="project" value="InterPro"/>
</dbReference>
<dbReference type="InterPro" id="IPR000719">
    <property type="entry name" value="Prot_kinase_dom"/>
</dbReference>
<protein>
    <recommendedName>
        <fullName evidence="2">Protein kinase domain-containing protein</fullName>
    </recommendedName>
</protein>
<sequence length="281" mass="31334">MLPLTGQNLNPFILLIVLLGLLQLPLIVYAGLPPAEYERLQELKAVEMSKTITDADRASYLSEDISDLMNNAKKISNVGKLNKDIYTLKGNLVMKVLSSKVSQDEAYGEAKALDMLHELEKSGRIKMRSRIRRTYFPAIIMKRKKGKSLFSSDVYKRANKKERKALKTSVIDKVCEEVARIAQSSGILHYDNNPDNILLQFTATSVTSVELIDYGPSYTYLIDKNTDKQKIVSANEFNSGICSSSPKITILGGCLCSFQCMDSTVVTSSWWDVSVGSASYY</sequence>
<gene>
    <name evidence="3" type="ORF">C8J55DRAFT_526881</name>
</gene>
<dbReference type="SUPFAM" id="SSF56112">
    <property type="entry name" value="Protein kinase-like (PK-like)"/>
    <property type="match status" value="1"/>
</dbReference>
<keyword evidence="1" id="KW-0472">Membrane</keyword>
<dbReference type="InterPro" id="IPR011009">
    <property type="entry name" value="Kinase-like_dom_sf"/>
</dbReference>
<dbReference type="Gene3D" id="3.30.200.20">
    <property type="entry name" value="Phosphorylase Kinase, domain 1"/>
    <property type="match status" value="1"/>
</dbReference>
<dbReference type="PROSITE" id="PS50011">
    <property type="entry name" value="PROTEIN_KINASE_DOM"/>
    <property type="match status" value="1"/>
</dbReference>
<feature type="transmembrane region" description="Helical" evidence="1">
    <location>
        <begin position="12"/>
        <end position="32"/>
    </location>
</feature>
<dbReference type="GO" id="GO:0005524">
    <property type="term" value="F:ATP binding"/>
    <property type="evidence" value="ECO:0007669"/>
    <property type="project" value="InterPro"/>
</dbReference>
<evidence type="ECO:0000256" key="1">
    <source>
        <dbReference type="SAM" id="Phobius"/>
    </source>
</evidence>
<dbReference type="EMBL" id="JANVFS010000044">
    <property type="protein sequence ID" value="KAJ4466627.1"/>
    <property type="molecule type" value="Genomic_DNA"/>
</dbReference>
<comment type="caution">
    <text evidence="3">The sequence shown here is derived from an EMBL/GenBank/DDBJ whole genome shotgun (WGS) entry which is preliminary data.</text>
</comment>
<keyword evidence="1" id="KW-0812">Transmembrane</keyword>
<proteinExistence type="predicted"/>
<organism evidence="3 4">
    <name type="scientific">Lentinula lateritia</name>
    <dbReference type="NCBI Taxonomy" id="40482"/>
    <lineage>
        <taxon>Eukaryota</taxon>
        <taxon>Fungi</taxon>
        <taxon>Dikarya</taxon>
        <taxon>Basidiomycota</taxon>
        <taxon>Agaricomycotina</taxon>
        <taxon>Agaricomycetes</taxon>
        <taxon>Agaricomycetidae</taxon>
        <taxon>Agaricales</taxon>
        <taxon>Marasmiineae</taxon>
        <taxon>Omphalotaceae</taxon>
        <taxon>Lentinula</taxon>
    </lineage>
</organism>
<evidence type="ECO:0000259" key="2">
    <source>
        <dbReference type="PROSITE" id="PS50011"/>
    </source>
</evidence>
<evidence type="ECO:0000313" key="4">
    <source>
        <dbReference type="Proteomes" id="UP001150238"/>
    </source>
</evidence>